<sequence>SSRKWFMSSEYRSTGVAAVDSVIRCIARKTLVCILRKYFWITEKSRFSLLRKMYYSTRPKNTYSNPKLCIKEFICGRQANSTIGSSVQLCQECHGPVLKSKQKFKVLM</sequence>
<name>A0A0X3PA29_SCHSO</name>
<gene>
    <name evidence="1" type="ORF">TR119426</name>
</gene>
<dbReference type="AlphaFoldDB" id="A0A0X3PA29"/>
<protein>
    <submittedName>
        <fullName evidence="1">Uncharacterized protein</fullName>
    </submittedName>
</protein>
<organism evidence="1">
    <name type="scientific">Schistocephalus solidus</name>
    <name type="common">Tapeworm</name>
    <dbReference type="NCBI Taxonomy" id="70667"/>
    <lineage>
        <taxon>Eukaryota</taxon>
        <taxon>Metazoa</taxon>
        <taxon>Spiralia</taxon>
        <taxon>Lophotrochozoa</taxon>
        <taxon>Platyhelminthes</taxon>
        <taxon>Cestoda</taxon>
        <taxon>Eucestoda</taxon>
        <taxon>Diphyllobothriidea</taxon>
        <taxon>Diphyllobothriidae</taxon>
        <taxon>Schistocephalus</taxon>
    </lineage>
</organism>
<reference evidence="1" key="1">
    <citation type="submission" date="2016-01" db="EMBL/GenBank/DDBJ databases">
        <title>Reference transcriptome for the parasite Schistocephalus solidus: insights into the molecular evolution of parasitism.</title>
        <authorList>
            <person name="Hebert F.O."/>
            <person name="Grambauer S."/>
            <person name="Barber I."/>
            <person name="Landry C.R."/>
            <person name="Aubin-Horth N."/>
        </authorList>
    </citation>
    <scope>NUCLEOTIDE SEQUENCE</scope>
</reference>
<feature type="non-terminal residue" evidence="1">
    <location>
        <position position="1"/>
    </location>
</feature>
<accession>A0A0X3PA29</accession>
<evidence type="ECO:0000313" key="1">
    <source>
        <dbReference type="EMBL" id="JAP44942.1"/>
    </source>
</evidence>
<proteinExistence type="predicted"/>
<dbReference type="EMBL" id="GEEE01018283">
    <property type="protein sequence ID" value="JAP44942.1"/>
    <property type="molecule type" value="Transcribed_RNA"/>
</dbReference>